<protein>
    <submittedName>
        <fullName evidence="9">Glycosyl transferase</fullName>
    </submittedName>
</protein>
<sequence>MIIFFITFIISYFLLKLIIPYLEAFLVDLPNKRSSHKKATPTGGGIIFVLMTLIASISLGYYQTIIIIPLSIVGFFDDKYRLNASVRALVQVISSIFIVFFSKFYNNISPEINLFSDILLFVFLVGFCTAIINMINFMDGLDGLLGGCMLVTIMAISMGSNNVLLILCASLLGFLVFNWAPARVFMGDGGSTFLGGILCMLVLDKSNISEALSICFLITPLIADPAICIIRRFLANQDIFKAHQLHLFQRLHLAGWSHRKVSTLYISGSLLLSISYIFEGLKFTILTTIFIILVSFWLEKNKAIPFDKKYTN</sequence>
<keyword evidence="4 8" id="KW-0812">Transmembrane</keyword>
<keyword evidence="7" id="KW-0460">Magnesium</keyword>
<dbReference type="PROSITE" id="PS01347">
    <property type="entry name" value="MRAY_1"/>
    <property type="match status" value="1"/>
</dbReference>
<accession>A0A9D9G1V0</accession>
<keyword evidence="2" id="KW-1003">Cell membrane</keyword>
<evidence type="ECO:0000256" key="4">
    <source>
        <dbReference type="ARBA" id="ARBA00022692"/>
    </source>
</evidence>
<dbReference type="GO" id="GO:0005886">
    <property type="term" value="C:plasma membrane"/>
    <property type="evidence" value="ECO:0007669"/>
    <property type="project" value="UniProtKB-SubCell"/>
</dbReference>
<evidence type="ECO:0000256" key="8">
    <source>
        <dbReference type="SAM" id="Phobius"/>
    </source>
</evidence>
<organism evidence="9">
    <name type="scientific">Prochlorococcus marinus XMU1424</name>
    <dbReference type="NCBI Taxonomy" id="2774497"/>
    <lineage>
        <taxon>Bacteria</taxon>
        <taxon>Bacillati</taxon>
        <taxon>Cyanobacteriota</taxon>
        <taxon>Cyanophyceae</taxon>
        <taxon>Synechococcales</taxon>
        <taxon>Prochlorococcaceae</taxon>
        <taxon>Prochlorococcus</taxon>
    </lineage>
</organism>
<proteinExistence type="predicted"/>
<dbReference type="GO" id="GO:0009103">
    <property type="term" value="P:lipopolysaccharide biosynthetic process"/>
    <property type="evidence" value="ECO:0007669"/>
    <property type="project" value="TreeGrafter"/>
</dbReference>
<evidence type="ECO:0000256" key="1">
    <source>
        <dbReference type="ARBA" id="ARBA00004651"/>
    </source>
</evidence>
<evidence type="ECO:0000256" key="6">
    <source>
        <dbReference type="ARBA" id="ARBA00023136"/>
    </source>
</evidence>
<comment type="cofactor">
    <cofactor evidence="7">
        <name>Mg(2+)</name>
        <dbReference type="ChEBI" id="CHEBI:18420"/>
    </cofactor>
</comment>
<evidence type="ECO:0000256" key="3">
    <source>
        <dbReference type="ARBA" id="ARBA00022679"/>
    </source>
</evidence>
<feature type="binding site" evidence="7">
    <location>
        <position position="188"/>
    </location>
    <ligand>
        <name>Mg(2+)</name>
        <dbReference type="ChEBI" id="CHEBI:18420"/>
    </ligand>
</feature>
<dbReference type="PANTHER" id="PTHR22926:SF3">
    <property type="entry name" value="UNDECAPRENYL-PHOSPHATE ALPHA-N-ACETYLGLUCOSAMINYL 1-PHOSPHATE TRANSFERASE"/>
    <property type="match status" value="1"/>
</dbReference>
<comment type="caution">
    <text evidence="9">The sequence shown here is derived from an EMBL/GenBank/DDBJ whole genome shotgun (WGS) entry which is preliminary data.</text>
</comment>
<evidence type="ECO:0000256" key="5">
    <source>
        <dbReference type="ARBA" id="ARBA00022989"/>
    </source>
</evidence>
<feature type="transmembrane region" description="Helical" evidence="8">
    <location>
        <begin position="6"/>
        <end position="26"/>
    </location>
</feature>
<dbReference type="Pfam" id="PF00953">
    <property type="entry name" value="Glycos_transf_4"/>
    <property type="match status" value="1"/>
</dbReference>
<keyword evidence="3 9" id="KW-0808">Transferase</keyword>
<keyword evidence="5 8" id="KW-1133">Transmembrane helix</keyword>
<keyword evidence="7" id="KW-0479">Metal-binding</keyword>
<feature type="binding site" evidence="7">
    <location>
        <position position="136"/>
    </location>
    <ligand>
        <name>Mg(2+)</name>
        <dbReference type="ChEBI" id="CHEBI:18420"/>
    </ligand>
</feature>
<dbReference type="EMBL" id="JAEPLE010000001">
    <property type="protein sequence ID" value="MBO6987513.1"/>
    <property type="molecule type" value="Genomic_DNA"/>
</dbReference>
<feature type="transmembrane region" description="Helical" evidence="8">
    <location>
        <begin position="184"/>
        <end position="203"/>
    </location>
</feature>
<reference evidence="9" key="1">
    <citation type="journal article" date="2021" name="Front. Mar. Sci.">
        <title>Genomes of Diverse Isolates of Prochlorococcus High-Light-Adapted Clade II in the Western Pacific Ocean.</title>
        <authorList>
            <person name="Yan W."/>
            <person name="Feng X."/>
            <person name="Zhang W."/>
            <person name="Nawaz M.Z."/>
            <person name="Luo T."/>
            <person name="Zhang R."/>
            <person name="Jiao N."/>
        </authorList>
    </citation>
    <scope>NUCLEOTIDE SEQUENCE</scope>
    <source>
        <strain evidence="9">XMU1424</strain>
    </source>
</reference>
<dbReference type="InterPro" id="IPR018480">
    <property type="entry name" value="PNAcMuramoyl-5peptid_Trfase_CS"/>
</dbReference>
<dbReference type="GO" id="GO:0046872">
    <property type="term" value="F:metal ion binding"/>
    <property type="evidence" value="ECO:0007669"/>
    <property type="project" value="UniProtKB-KW"/>
</dbReference>
<evidence type="ECO:0000256" key="7">
    <source>
        <dbReference type="PIRSR" id="PIRSR600715-1"/>
    </source>
</evidence>
<dbReference type="AlphaFoldDB" id="A0A9D9G1V0"/>
<name>A0A9D9G1V0_PROMR</name>
<feature type="transmembrane region" description="Helical" evidence="8">
    <location>
        <begin position="118"/>
        <end position="138"/>
    </location>
</feature>
<dbReference type="GO" id="GO:0044038">
    <property type="term" value="P:cell wall macromolecule biosynthetic process"/>
    <property type="evidence" value="ECO:0007669"/>
    <property type="project" value="TreeGrafter"/>
</dbReference>
<dbReference type="GO" id="GO:0071555">
    <property type="term" value="P:cell wall organization"/>
    <property type="evidence" value="ECO:0007669"/>
    <property type="project" value="TreeGrafter"/>
</dbReference>
<dbReference type="GO" id="GO:0016780">
    <property type="term" value="F:phosphotransferase activity, for other substituted phosphate groups"/>
    <property type="evidence" value="ECO:0007669"/>
    <property type="project" value="InterPro"/>
</dbReference>
<evidence type="ECO:0000256" key="2">
    <source>
        <dbReference type="ARBA" id="ARBA00022475"/>
    </source>
</evidence>
<feature type="transmembrane region" description="Helical" evidence="8">
    <location>
        <begin position="144"/>
        <end position="177"/>
    </location>
</feature>
<feature type="transmembrane region" description="Helical" evidence="8">
    <location>
        <begin position="47"/>
        <end position="76"/>
    </location>
</feature>
<feature type="transmembrane region" description="Helical" evidence="8">
    <location>
        <begin position="88"/>
        <end position="106"/>
    </location>
</feature>
<comment type="subcellular location">
    <subcellularLocation>
        <location evidence="1">Cell membrane</location>
        <topology evidence="1">Multi-pass membrane protein</topology>
    </subcellularLocation>
</comment>
<dbReference type="PANTHER" id="PTHR22926">
    <property type="entry name" value="PHOSPHO-N-ACETYLMURAMOYL-PENTAPEPTIDE-TRANSFERASE"/>
    <property type="match status" value="1"/>
</dbReference>
<evidence type="ECO:0000313" key="9">
    <source>
        <dbReference type="EMBL" id="MBO6987513.1"/>
    </source>
</evidence>
<gene>
    <name evidence="9" type="ORF">JJ833_01470</name>
</gene>
<keyword evidence="6 8" id="KW-0472">Membrane</keyword>
<feature type="transmembrane region" description="Helical" evidence="8">
    <location>
        <begin position="283"/>
        <end position="299"/>
    </location>
</feature>
<dbReference type="InterPro" id="IPR000715">
    <property type="entry name" value="Glycosyl_transferase_4"/>
</dbReference>